<dbReference type="Gene3D" id="4.10.280.10">
    <property type="entry name" value="Helix-loop-helix DNA-binding domain"/>
    <property type="match status" value="1"/>
</dbReference>
<evidence type="ECO:0000313" key="8">
    <source>
        <dbReference type="Proteomes" id="UP000467840"/>
    </source>
</evidence>
<comment type="caution">
    <text evidence="7">The sequence shown here is derived from an EMBL/GenBank/DDBJ whole genome shotgun (WGS) entry which is preliminary data.</text>
</comment>
<dbReference type="AlphaFoldDB" id="A0A6A6MTH3"/>
<gene>
    <name evidence="7" type="ORF">GH714_040250</name>
</gene>
<dbReference type="GO" id="GO:0000977">
    <property type="term" value="F:RNA polymerase II transcription regulatory region sequence-specific DNA binding"/>
    <property type="evidence" value="ECO:0007669"/>
    <property type="project" value="TreeGrafter"/>
</dbReference>
<evidence type="ECO:0000256" key="1">
    <source>
        <dbReference type="ARBA" id="ARBA00004123"/>
    </source>
</evidence>
<dbReference type="GO" id="GO:0000981">
    <property type="term" value="F:DNA-binding transcription factor activity, RNA polymerase II-specific"/>
    <property type="evidence" value="ECO:0007669"/>
    <property type="project" value="TreeGrafter"/>
</dbReference>
<dbReference type="InterPro" id="IPR036638">
    <property type="entry name" value="HLH_DNA-bd_sf"/>
</dbReference>
<dbReference type="PANTHER" id="PTHR13935">
    <property type="entry name" value="ACHAETE-SCUTE TRANSCRIPTION FACTOR-RELATED"/>
    <property type="match status" value="1"/>
</dbReference>
<dbReference type="PROSITE" id="PS50888">
    <property type="entry name" value="BHLH"/>
    <property type="match status" value="1"/>
</dbReference>
<keyword evidence="4" id="KW-0804">Transcription</keyword>
<proteinExistence type="predicted"/>
<dbReference type="Proteomes" id="UP000467840">
    <property type="component" value="Chromosome 15"/>
</dbReference>
<sequence length="216" mass="24955">MRNDINSYGETIRQCNTGLIDHHLRSQTLTNASYSFLSTQQYLLSSQTRYTKSLNAPLQCCHVPSHQNNQLSFQISSTPYQENTIPQDLLLILGHSTVDGIDPSKKNNMGKGRQRNPCLSHKKDENNTVEISTKGKRIIHRDIERRRRQEMATLYTSLRNLLPLEYIKGKRAISDHVQEAVKYTKDLQKKIEELSVRRDEMKNLSNLRVLDSEDES</sequence>
<evidence type="ECO:0000313" key="7">
    <source>
        <dbReference type="EMBL" id="KAF2315718.1"/>
    </source>
</evidence>
<dbReference type="PANTHER" id="PTHR13935:SF106">
    <property type="entry name" value="ACHAETE-SCUTE COMPLEX PROTEIN T5-RELATED"/>
    <property type="match status" value="1"/>
</dbReference>
<keyword evidence="5" id="KW-0539">Nucleus</keyword>
<keyword evidence="2" id="KW-0805">Transcription regulation</keyword>
<reference evidence="7 8" key="1">
    <citation type="journal article" date="2020" name="Mol. Plant">
        <title>The Chromosome-Based Rubber Tree Genome Provides New Insights into Spurge Genome Evolution and Rubber Biosynthesis.</title>
        <authorList>
            <person name="Liu J."/>
            <person name="Shi C."/>
            <person name="Shi C.C."/>
            <person name="Li W."/>
            <person name="Zhang Q.J."/>
            <person name="Zhang Y."/>
            <person name="Li K."/>
            <person name="Lu H.F."/>
            <person name="Shi C."/>
            <person name="Zhu S.T."/>
            <person name="Xiao Z.Y."/>
            <person name="Nan H."/>
            <person name="Yue Y."/>
            <person name="Zhu X.G."/>
            <person name="Wu Y."/>
            <person name="Hong X.N."/>
            <person name="Fan G.Y."/>
            <person name="Tong Y."/>
            <person name="Zhang D."/>
            <person name="Mao C.L."/>
            <person name="Liu Y.L."/>
            <person name="Hao S.J."/>
            <person name="Liu W.Q."/>
            <person name="Lv M.Q."/>
            <person name="Zhang H.B."/>
            <person name="Liu Y."/>
            <person name="Hu-Tang G.R."/>
            <person name="Wang J.P."/>
            <person name="Wang J.H."/>
            <person name="Sun Y.H."/>
            <person name="Ni S.B."/>
            <person name="Chen W.B."/>
            <person name="Zhang X.C."/>
            <person name="Jiao Y.N."/>
            <person name="Eichler E.E."/>
            <person name="Li G.H."/>
            <person name="Liu X."/>
            <person name="Gao L.Z."/>
        </authorList>
    </citation>
    <scope>NUCLEOTIDE SEQUENCE [LARGE SCALE GENOMIC DNA]</scope>
    <source>
        <strain evidence="8">cv. GT1</strain>
        <tissue evidence="7">Leaf</tissue>
    </source>
</reference>
<dbReference type="InterPro" id="IPR015660">
    <property type="entry name" value="MASH1/Ascl1a-like"/>
</dbReference>
<keyword evidence="3" id="KW-0238">DNA-binding</keyword>
<evidence type="ECO:0000256" key="4">
    <source>
        <dbReference type="ARBA" id="ARBA00023163"/>
    </source>
</evidence>
<accession>A0A6A6MTH3</accession>
<keyword evidence="8" id="KW-1185">Reference proteome</keyword>
<protein>
    <recommendedName>
        <fullName evidence="6">BHLH domain-containing protein</fullName>
    </recommendedName>
</protein>
<evidence type="ECO:0000256" key="3">
    <source>
        <dbReference type="ARBA" id="ARBA00023125"/>
    </source>
</evidence>
<evidence type="ECO:0000256" key="5">
    <source>
        <dbReference type="ARBA" id="ARBA00023242"/>
    </source>
</evidence>
<dbReference type="EMBL" id="JAAGAX010000005">
    <property type="protein sequence ID" value="KAF2315718.1"/>
    <property type="molecule type" value="Genomic_DNA"/>
</dbReference>
<feature type="domain" description="BHLH" evidence="6">
    <location>
        <begin position="135"/>
        <end position="187"/>
    </location>
</feature>
<dbReference type="Pfam" id="PF00010">
    <property type="entry name" value="HLH"/>
    <property type="match status" value="1"/>
</dbReference>
<organism evidence="7 8">
    <name type="scientific">Hevea brasiliensis</name>
    <name type="common">Para rubber tree</name>
    <name type="synonym">Siphonia brasiliensis</name>
    <dbReference type="NCBI Taxonomy" id="3981"/>
    <lineage>
        <taxon>Eukaryota</taxon>
        <taxon>Viridiplantae</taxon>
        <taxon>Streptophyta</taxon>
        <taxon>Embryophyta</taxon>
        <taxon>Tracheophyta</taxon>
        <taxon>Spermatophyta</taxon>
        <taxon>Magnoliopsida</taxon>
        <taxon>eudicotyledons</taxon>
        <taxon>Gunneridae</taxon>
        <taxon>Pentapetalae</taxon>
        <taxon>rosids</taxon>
        <taxon>fabids</taxon>
        <taxon>Malpighiales</taxon>
        <taxon>Euphorbiaceae</taxon>
        <taxon>Crotonoideae</taxon>
        <taxon>Micrandreae</taxon>
        <taxon>Hevea</taxon>
    </lineage>
</organism>
<dbReference type="GO" id="GO:0046983">
    <property type="term" value="F:protein dimerization activity"/>
    <property type="evidence" value="ECO:0007669"/>
    <property type="project" value="InterPro"/>
</dbReference>
<dbReference type="CDD" id="cd18914">
    <property type="entry name" value="bHLH_AtORG2_like"/>
    <property type="match status" value="1"/>
</dbReference>
<name>A0A6A6MTH3_HEVBR</name>
<comment type="subcellular location">
    <subcellularLocation>
        <location evidence="1">Nucleus</location>
    </subcellularLocation>
</comment>
<dbReference type="SUPFAM" id="SSF47459">
    <property type="entry name" value="HLH, helix-loop-helix DNA-binding domain"/>
    <property type="match status" value="1"/>
</dbReference>
<dbReference type="GO" id="GO:0090575">
    <property type="term" value="C:RNA polymerase II transcription regulator complex"/>
    <property type="evidence" value="ECO:0007669"/>
    <property type="project" value="TreeGrafter"/>
</dbReference>
<evidence type="ECO:0000259" key="6">
    <source>
        <dbReference type="PROSITE" id="PS50888"/>
    </source>
</evidence>
<evidence type="ECO:0000256" key="2">
    <source>
        <dbReference type="ARBA" id="ARBA00023015"/>
    </source>
</evidence>
<dbReference type="InterPro" id="IPR011598">
    <property type="entry name" value="bHLH_dom"/>
</dbReference>